<feature type="transmembrane region" description="Helical" evidence="9">
    <location>
        <begin position="425"/>
        <end position="444"/>
    </location>
</feature>
<feature type="domain" description="Na+/H+ antiporter NhaC-like C-terminal" evidence="10">
    <location>
        <begin position="163"/>
        <end position="468"/>
    </location>
</feature>
<evidence type="ECO:0000256" key="6">
    <source>
        <dbReference type="ARBA" id="ARBA00022989"/>
    </source>
</evidence>
<evidence type="ECO:0000256" key="4">
    <source>
        <dbReference type="ARBA" id="ARBA00022475"/>
    </source>
</evidence>
<keyword evidence="6 9" id="KW-1133">Transmembrane helix</keyword>
<evidence type="ECO:0000256" key="3">
    <source>
        <dbReference type="ARBA" id="ARBA00022449"/>
    </source>
</evidence>
<feature type="transmembrane region" description="Helical" evidence="9">
    <location>
        <begin position="325"/>
        <end position="345"/>
    </location>
</feature>
<sequence length="494" mass="53945">MKSKHVLQSFISILSLLLTVVYGLILRPLMFEQSAFSLEVIFLFSAVFVVIQLMFLGYSWDQIQDSLTKRLTQALPTVLLLFAIGILIGTWMISGTIPLLIYVGLKLITAEHIYFYAFVIPILFSMCTGTSWGAIATIGLVIISVSTVVGADVGITAGAVIGGAYFGDKMSPLSDTTNIAAIAVKVPLTDHIKAMRTTTFPSAIISAGLFFSLDYFYPSTSAQLNTASLLNNTLSTIETMFNINALLLLPPLIIMVGSILKQPPLPTLIASSLLACVLAAIIQSSSLDNIVQTVYKGFTYDMVQSQPLTTTLTPMLASLFNRGGLYALIDPIIITIMVFIYVGAIDRINALPTVIHYILKKIKTQSMLVITTLLSSALTNALTSSQYANSFIIGEAFSNKYDEFHLPKPVLSRSLEDTGTMIESLIPWSTTSVFIFSTLGVSIIDYWQWQFLSIINISIAFIFAIFGVGFYNSRVFKSTSLISEGGVKNYDQSL</sequence>
<evidence type="ECO:0000313" key="12">
    <source>
        <dbReference type="Proteomes" id="UP000615755"/>
    </source>
</evidence>
<dbReference type="Pfam" id="PF03553">
    <property type="entry name" value="Na_H_antiporter"/>
    <property type="match status" value="1"/>
</dbReference>
<evidence type="ECO:0000259" key="10">
    <source>
        <dbReference type="Pfam" id="PF03553"/>
    </source>
</evidence>
<comment type="subcellular location">
    <subcellularLocation>
        <location evidence="1">Cell membrane</location>
        <topology evidence="1">Multi-pass membrane protein</topology>
    </subcellularLocation>
</comment>
<dbReference type="InterPro" id="IPR052180">
    <property type="entry name" value="NhaC_Na-H+_Antiporter"/>
</dbReference>
<feature type="transmembrane region" description="Helical" evidence="9">
    <location>
        <begin position="78"/>
        <end position="101"/>
    </location>
</feature>
<keyword evidence="2" id="KW-0813">Transport</keyword>
<feature type="transmembrane region" description="Helical" evidence="9">
    <location>
        <begin position="451"/>
        <end position="471"/>
    </location>
</feature>
<organism evidence="11 12">
    <name type="scientific">Pseudoalteromonas aurantia 208</name>
    <dbReference type="NCBI Taxonomy" id="1314867"/>
    <lineage>
        <taxon>Bacteria</taxon>
        <taxon>Pseudomonadati</taxon>
        <taxon>Pseudomonadota</taxon>
        <taxon>Gammaproteobacteria</taxon>
        <taxon>Alteromonadales</taxon>
        <taxon>Pseudoalteromonadaceae</taxon>
        <taxon>Pseudoalteromonas</taxon>
    </lineage>
</organism>
<feature type="transmembrane region" description="Helical" evidence="9">
    <location>
        <begin position="198"/>
        <end position="217"/>
    </location>
</feature>
<dbReference type="PANTHER" id="PTHR33451:SF3">
    <property type="entry name" value="MALATE-2H(+)_NA(+)-LACTATE ANTIPORTER"/>
    <property type="match status" value="1"/>
</dbReference>
<evidence type="ECO:0000256" key="2">
    <source>
        <dbReference type="ARBA" id="ARBA00022448"/>
    </source>
</evidence>
<dbReference type="Proteomes" id="UP000615755">
    <property type="component" value="Unassembled WGS sequence"/>
</dbReference>
<accession>A0ABR9EGN9</accession>
<feature type="transmembrane region" description="Helical" evidence="9">
    <location>
        <begin position="237"/>
        <end position="260"/>
    </location>
</feature>
<keyword evidence="5 9" id="KW-0812">Transmembrane</keyword>
<keyword evidence="4" id="KW-1003">Cell membrane</keyword>
<dbReference type="RefSeq" id="WP_192509317.1">
    <property type="nucleotide sequence ID" value="NZ_AQGV01000015.1"/>
</dbReference>
<feature type="transmembrane region" description="Helical" evidence="9">
    <location>
        <begin position="113"/>
        <end position="135"/>
    </location>
</feature>
<evidence type="ECO:0000256" key="8">
    <source>
        <dbReference type="ARBA" id="ARBA00038435"/>
    </source>
</evidence>
<evidence type="ECO:0000313" key="11">
    <source>
        <dbReference type="EMBL" id="MBE0370155.1"/>
    </source>
</evidence>
<comment type="caution">
    <text evidence="11">The sequence shown here is derived from an EMBL/GenBank/DDBJ whole genome shotgun (WGS) entry which is preliminary data.</text>
</comment>
<keyword evidence="7 9" id="KW-0472">Membrane</keyword>
<evidence type="ECO:0000256" key="1">
    <source>
        <dbReference type="ARBA" id="ARBA00004651"/>
    </source>
</evidence>
<keyword evidence="3" id="KW-0050">Antiport</keyword>
<feature type="transmembrane region" description="Helical" evidence="9">
    <location>
        <begin position="366"/>
        <end position="383"/>
    </location>
</feature>
<gene>
    <name evidence="11" type="primary">nhaC</name>
    <name evidence="11" type="ORF">PAUR_b0120</name>
</gene>
<reference evidence="11 12" key="1">
    <citation type="submission" date="2015-03" db="EMBL/GenBank/DDBJ databases">
        <title>Genome sequence of Pseudoalteromonas aurantia.</title>
        <authorList>
            <person name="Xie B.-B."/>
            <person name="Rong J.-C."/>
            <person name="Qin Q.-L."/>
            <person name="Zhang Y.-Z."/>
        </authorList>
    </citation>
    <scope>NUCLEOTIDE SEQUENCE [LARGE SCALE GENOMIC DNA]</scope>
    <source>
        <strain evidence="11 12">208</strain>
    </source>
</reference>
<keyword evidence="12" id="KW-1185">Reference proteome</keyword>
<dbReference type="PANTHER" id="PTHR33451">
    <property type="entry name" value="MALATE-2H(+)/NA(+)-LACTATE ANTIPORTER"/>
    <property type="match status" value="1"/>
</dbReference>
<evidence type="ECO:0000256" key="7">
    <source>
        <dbReference type="ARBA" id="ARBA00023136"/>
    </source>
</evidence>
<protein>
    <submittedName>
        <fullName evidence="11">Na+:H+ antiporter, NhaC family</fullName>
    </submittedName>
</protein>
<name>A0ABR9EGN9_9GAMM</name>
<dbReference type="EMBL" id="AQGV01000015">
    <property type="protein sequence ID" value="MBE0370155.1"/>
    <property type="molecule type" value="Genomic_DNA"/>
</dbReference>
<feature type="transmembrane region" description="Helical" evidence="9">
    <location>
        <begin position="38"/>
        <end position="58"/>
    </location>
</feature>
<comment type="similarity">
    <text evidence="8">Belongs to the NhaC Na(+)/H(+) (TC 2.A.35) antiporter family.</text>
</comment>
<evidence type="ECO:0000256" key="9">
    <source>
        <dbReference type="SAM" id="Phobius"/>
    </source>
</evidence>
<evidence type="ECO:0000256" key="5">
    <source>
        <dbReference type="ARBA" id="ARBA00022692"/>
    </source>
</evidence>
<dbReference type="InterPro" id="IPR018461">
    <property type="entry name" value="Na/H_Antiport_NhaC-like_C"/>
</dbReference>
<feature type="transmembrane region" description="Helical" evidence="9">
    <location>
        <begin position="6"/>
        <end position="26"/>
    </location>
</feature>
<proteinExistence type="inferred from homology"/>
<feature type="transmembrane region" description="Helical" evidence="9">
    <location>
        <begin position="141"/>
        <end position="166"/>
    </location>
</feature>